<dbReference type="InterPro" id="IPR029044">
    <property type="entry name" value="Nucleotide-diphossugar_trans"/>
</dbReference>
<evidence type="ECO:0000256" key="5">
    <source>
        <dbReference type="ARBA" id="ARBA00022741"/>
    </source>
</evidence>
<evidence type="ECO:0000256" key="4">
    <source>
        <dbReference type="ARBA" id="ARBA00022695"/>
    </source>
</evidence>
<dbReference type="HAMAP" id="MF_00624">
    <property type="entry name" value="GlgC"/>
    <property type="match status" value="1"/>
</dbReference>
<feature type="binding site" evidence="9">
    <location>
        <begin position="181"/>
        <end position="182"/>
    </location>
    <ligand>
        <name>alpha-D-glucose 1-phosphate</name>
        <dbReference type="ChEBI" id="CHEBI:58601"/>
    </ligand>
</feature>
<evidence type="ECO:0000256" key="9">
    <source>
        <dbReference type="HAMAP-Rule" id="MF_00624"/>
    </source>
</evidence>
<accession>A0A4R2BA38</accession>
<dbReference type="GO" id="GO:0008878">
    <property type="term" value="F:glucose-1-phosphate adenylyltransferase activity"/>
    <property type="evidence" value="ECO:0007669"/>
    <property type="project" value="UniProtKB-UniRule"/>
</dbReference>
<comment type="pathway">
    <text evidence="9">Glycan biosynthesis; glycogen biosynthesis.</text>
</comment>
<keyword evidence="8 9" id="KW-0119">Carbohydrate metabolism</keyword>
<dbReference type="Gene3D" id="2.160.10.10">
    <property type="entry name" value="Hexapeptide repeat proteins"/>
    <property type="match status" value="1"/>
</dbReference>
<comment type="caution">
    <text evidence="12">The sequence shown here is derived from an EMBL/GenBank/DDBJ whole genome shotgun (WGS) entry which is preliminary data.</text>
</comment>
<dbReference type="InterPro" id="IPR011004">
    <property type="entry name" value="Trimer_LpxA-like_sf"/>
</dbReference>
<feature type="binding site" evidence="9">
    <location>
        <position position="192"/>
    </location>
    <ligand>
        <name>alpha-D-glucose 1-phosphate</name>
        <dbReference type="ChEBI" id="CHEBI:58601"/>
    </ligand>
</feature>
<dbReference type="InterPro" id="IPR005836">
    <property type="entry name" value="ADP_Glu_pyroP_CS"/>
</dbReference>
<dbReference type="SUPFAM" id="SSF53448">
    <property type="entry name" value="Nucleotide-diphospho-sugar transferases"/>
    <property type="match status" value="1"/>
</dbReference>
<dbReference type="Pfam" id="PF00483">
    <property type="entry name" value="NTP_transferase"/>
    <property type="match status" value="1"/>
</dbReference>
<evidence type="ECO:0000256" key="6">
    <source>
        <dbReference type="ARBA" id="ARBA00022840"/>
    </source>
</evidence>
<dbReference type="PROSITE" id="PS00809">
    <property type="entry name" value="ADP_GLC_PYROPHOSPH_2"/>
    <property type="match status" value="1"/>
</dbReference>
<dbReference type="UniPathway" id="UPA00164"/>
<dbReference type="RefSeq" id="WP_132009109.1">
    <property type="nucleotide sequence ID" value="NZ_JABUHM010000008.1"/>
</dbReference>
<evidence type="ECO:0000313" key="13">
    <source>
        <dbReference type="Proteomes" id="UP000295689"/>
    </source>
</evidence>
<gene>
    <name evidence="9" type="primary">glgC</name>
    <name evidence="12" type="ORF">EV146_109293</name>
</gene>
<comment type="catalytic activity">
    <reaction evidence="9">
        <text>alpha-D-glucose 1-phosphate + ATP + H(+) = ADP-alpha-D-glucose + diphosphate</text>
        <dbReference type="Rhea" id="RHEA:12120"/>
        <dbReference type="ChEBI" id="CHEBI:15378"/>
        <dbReference type="ChEBI" id="CHEBI:30616"/>
        <dbReference type="ChEBI" id="CHEBI:33019"/>
        <dbReference type="ChEBI" id="CHEBI:57498"/>
        <dbReference type="ChEBI" id="CHEBI:58601"/>
        <dbReference type="EC" id="2.7.7.27"/>
    </reaction>
</comment>
<sequence length="384" mass="43772">MSKKEIIALLLAGGRGTRLKKLTEKMAKPAVPFGSKYRIIDFALSNCRNSGMGTVGILTQYQPHTLQNYINDGKIWELDRMQNGITFLPPFQCDDMDRWYEGTAHAIAQNRQYIQSFDPEYVLVLSGDHIYKMDYNKMLEVHKENAADVTISVVNVPWSETNRFGIMSIDPETNQIIEFEEKPINPRSNLASMGIYIFNWETLSHIFEQFIENPQACKDFGKDIIPYMLENNYRLFSYEFNGYWKDVGTVESFWEANMDLLTMETNPILQDKDWPIFTASHSLPPAYFDGDARIRQSIVGEGSEVYGDVIHSVISYGVTVGKGSMIKNSVIMPNTTIGENVRIENAVIRGDTVIESNLRLNTLLNDVMTVGGKEIIKQKSWKII</sequence>
<dbReference type="Gene3D" id="3.90.550.10">
    <property type="entry name" value="Spore Coat Polysaccharide Biosynthesis Protein SpsA, Chain A"/>
    <property type="match status" value="1"/>
</dbReference>
<dbReference type="CDD" id="cd02508">
    <property type="entry name" value="ADP_Glucose_PP"/>
    <property type="match status" value="1"/>
</dbReference>
<keyword evidence="3 9" id="KW-0808">Transferase</keyword>
<keyword evidence="7 9" id="KW-0320">Glycogen biosynthesis</keyword>
<comment type="similarity">
    <text evidence="1 9">Belongs to the bacterial/plant glucose-1-phosphate adenylyltransferase family.</text>
</comment>
<dbReference type="NCBIfam" id="NF003670">
    <property type="entry name" value="PRK05293.1"/>
    <property type="match status" value="1"/>
</dbReference>
<dbReference type="EC" id="2.7.7.27" evidence="9"/>
<name>A0A4R2BA38_9BACI</name>
<evidence type="ECO:0000256" key="1">
    <source>
        <dbReference type="ARBA" id="ARBA00010443"/>
    </source>
</evidence>
<keyword evidence="13" id="KW-1185">Reference proteome</keyword>
<keyword evidence="4 9" id="KW-0548">Nucleotidyltransferase</keyword>
<dbReference type="GO" id="GO:0005524">
    <property type="term" value="F:ATP binding"/>
    <property type="evidence" value="ECO:0007669"/>
    <property type="project" value="UniProtKB-KW"/>
</dbReference>
<evidence type="ECO:0000256" key="8">
    <source>
        <dbReference type="ARBA" id="ARBA00023277"/>
    </source>
</evidence>
<dbReference type="PANTHER" id="PTHR43523">
    <property type="entry name" value="GLUCOSE-1-PHOSPHATE ADENYLYLTRANSFERASE-RELATED"/>
    <property type="match status" value="1"/>
</dbReference>
<feature type="binding site" evidence="9">
    <location>
        <position position="100"/>
    </location>
    <ligand>
        <name>alpha-D-glucose 1-phosphate</name>
        <dbReference type="ChEBI" id="CHEBI:58601"/>
    </ligand>
</feature>
<dbReference type="AlphaFoldDB" id="A0A4R2BA38"/>
<feature type="domain" description="Nucleotidyl transferase" evidence="10">
    <location>
        <begin position="8"/>
        <end position="261"/>
    </location>
</feature>
<feature type="site" description="Could play a key role in the communication between the regulatory and the substrate sites" evidence="9">
    <location>
        <position position="60"/>
    </location>
</feature>
<evidence type="ECO:0000256" key="3">
    <source>
        <dbReference type="ARBA" id="ARBA00022679"/>
    </source>
</evidence>
<evidence type="ECO:0000256" key="7">
    <source>
        <dbReference type="ARBA" id="ARBA00023056"/>
    </source>
</evidence>
<evidence type="ECO:0000259" key="11">
    <source>
        <dbReference type="Pfam" id="PF24894"/>
    </source>
</evidence>
<protein>
    <recommendedName>
        <fullName evidence="9">Glucose-1-phosphate adenylyltransferase</fullName>
        <ecNumber evidence="9">2.7.7.27</ecNumber>
    </recommendedName>
    <alternativeName>
        <fullName evidence="9">ADP-glucose pyrophosphorylase</fullName>
        <shortName evidence="9">ADPGlc PPase</shortName>
    </alternativeName>
    <alternativeName>
        <fullName evidence="9">ADP-glucose synthase</fullName>
    </alternativeName>
</protein>
<dbReference type="PANTHER" id="PTHR43523:SF2">
    <property type="entry name" value="GLUCOSE-1-PHOSPHATE ADENYLYLTRANSFERASE"/>
    <property type="match status" value="1"/>
</dbReference>
<dbReference type="Proteomes" id="UP000295689">
    <property type="component" value="Unassembled WGS sequence"/>
</dbReference>
<reference evidence="12 13" key="1">
    <citation type="journal article" date="2015" name="Stand. Genomic Sci.">
        <title>Genomic Encyclopedia of Bacterial and Archaeal Type Strains, Phase III: the genomes of soil and plant-associated and newly described type strains.</title>
        <authorList>
            <person name="Whitman W.B."/>
            <person name="Woyke T."/>
            <person name="Klenk H.P."/>
            <person name="Zhou Y."/>
            <person name="Lilburn T.G."/>
            <person name="Beck B.J."/>
            <person name="De Vos P."/>
            <person name="Vandamme P."/>
            <person name="Eisen J.A."/>
            <person name="Garrity G."/>
            <person name="Hugenholtz P."/>
            <person name="Kyrpides N.C."/>
        </authorList>
    </citation>
    <scope>NUCLEOTIDE SEQUENCE [LARGE SCALE GENOMIC DNA]</scope>
    <source>
        <strain evidence="12 13">CV53</strain>
    </source>
</reference>
<dbReference type="InterPro" id="IPR056818">
    <property type="entry name" value="GlmU/GlgC-like_hexapep"/>
</dbReference>
<dbReference type="Pfam" id="PF24894">
    <property type="entry name" value="Hexapep_GlmU"/>
    <property type="match status" value="1"/>
</dbReference>
<dbReference type="SUPFAM" id="SSF51161">
    <property type="entry name" value="Trimeric LpxA-like enzymes"/>
    <property type="match status" value="1"/>
</dbReference>
<dbReference type="EMBL" id="SLVV01000009">
    <property type="protein sequence ID" value="TCN23133.1"/>
    <property type="molecule type" value="Genomic_DNA"/>
</dbReference>
<keyword evidence="6 9" id="KW-0067">ATP-binding</keyword>
<evidence type="ECO:0000313" key="12">
    <source>
        <dbReference type="EMBL" id="TCN23133.1"/>
    </source>
</evidence>
<feature type="domain" description="Glucose-1-phosphate adenylyltransferase/Bifunctional protein GlmU-like C-terminal hexapeptide" evidence="11">
    <location>
        <begin position="292"/>
        <end position="358"/>
    </location>
</feature>
<keyword evidence="2 9" id="KW-0321">Glycogen metabolism</keyword>
<dbReference type="PROSITE" id="PS00810">
    <property type="entry name" value="ADP_GLC_PYROPHOSPH_3"/>
    <property type="match status" value="1"/>
</dbReference>
<dbReference type="PROSITE" id="PS00808">
    <property type="entry name" value="ADP_GLC_PYROPHOSPH_1"/>
    <property type="match status" value="1"/>
</dbReference>
<dbReference type="CDD" id="cd04651">
    <property type="entry name" value="LbH_G1P_AT_C"/>
    <property type="match status" value="1"/>
</dbReference>
<feature type="binding site" evidence="9">
    <location>
        <position position="165"/>
    </location>
    <ligand>
        <name>alpha-D-glucose 1-phosphate</name>
        <dbReference type="ChEBI" id="CHEBI:58601"/>
    </ligand>
</feature>
<dbReference type="GO" id="GO:0005978">
    <property type="term" value="P:glycogen biosynthetic process"/>
    <property type="evidence" value="ECO:0007669"/>
    <property type="project" value="UniProtKB-UniRule"/>
</dbReference>
<dbReference type="InterPro" id="IPR005835">
    <property type="entry name" value="NTP_transferase_dom"/>
</dbReference>
<comment type="function">
    <text evidence="9">Involved in the biosynthesis of ADP-glucose, a building block required for the elongation reactions to produce glycogen. Catalyzes the reaction between ATP and alpha-D-glucose 1-phosphate (G1P) to produce pyrophosphate and ADP-Glc.</text>
</comment>
<dbReference type="InterPro" id="IPR023049">
    <property type="entry name" value="GlgC_bac"/>
</dbReference>
<keyword evidence="5 9" id="KW-0547">Nucleotide-binding</keyword>
<organism evidence="12 13">
    <name type="scientific">Mesobacillus foraminis</name>
    <dbReference type="NCBI Taxonomy" id="279826"/>
    <lineage>
        <taxon>Bacteria</taxon>
        <taxon>Bacillati</taxon>
        <taxon>Bacillota</taxon>
        <taxon>Bacilli</taxon>
        <taxon>Bacillales</taxon>
        <taxon>Bacillaceae</taxon>
        <taxon>Mesobacillus</taxon>
    </lineage>
</organism>
<proteinExistence type="inferred from homology"/>
<dbReference type="InterPro" id="IPR011831">
    <property type="entry name" value="ADP-Glc_PPase"/>
</dbReference>
<dbReference type="NCBIfam" id="TIGR02091">
    <property type="entry name" value="glgC"/>
    <property type="match status" value="1"/>
</dbReference>
<evidence type="ECO:0000256" key="2">
    <source>
        <dbReference type="ARBA" id="ARBA00022600"/>
    </source>
</evidence>
<feature type="site" description="Could play a key role in the communication between the regulatory and the substrate sites" evidence="9">
    <location>
        <position position="99"/>
    </location>
</feature>
<evidence type="ECO:0000259" key="10">
    <source>
        <dbReference type="Pfam" id="PF00483"/>
    </source>
</evidence>
<comment type="subunit">
    <text evidence="9">Homotetramer.</text>
</comment>